<evidence type="ECO:0000313" key="3">
    <source>
        <dbReference type="Proteomes" id="UP000027222"/>
    </source>
</evidence>
<evidence type="ECO:0000256" key="1">
    <source>
        <dbReference type="SAM" id="MobiDB-lite"/>
    </source>
</evidence>
<accession>A0A067TKV4</accession>
<dbReference type="Proteomes" id="UP000027222">
    <property type="component" value="Unassembled WGS sequence"/>
</dbReference>
<name>A0A067TKV4_GALM3</name>
<keyword evidence="3" id="KW-1185">Reference proteome</keyword>
<dbReference type="HOGENOM" id="CLU_1034574_0_0_1"/>
<gene>
    <name evidence="2" type="ORF">GALMADRAFT_137404</name>
</gene>
<dbReference type="EMBL" id="KL142373">
    <property type="protein sequence ID" value="KDR79603.1"/>
    <property type="molecule type" value="Genomic_DNA"/>
</dbReference>
<feature type="compositionally biased region" description="Gly residues" evidence="1">
    <location>
        <begin position="42"/>
        <end position="69"/>
    </location>
</feature>
<dbReference type="OrthoDB" id="2563900at2759"/>
<feature type="compositionally biased region" description="Pro residues" evidence="1">
    <location>
        <begin position="173"/>
        <end position="182"/>
    </location>
</feature>
<feature type="region of interest" description="Disordered" evidence="1">
    <location>
        <begin position="167"/>
        <end position="189"/>
    </location>
</feature>
<protein>
    <submittedName>
        <fullName evidence="2">Uncharacterized protein</fullName>
    </submittedName>
</protein>
<organism evidence="2 3">
    <name type="scientific">Galerina marginata (strain CBS 339.88)</name>
    <dbReference type="NCBI Taxonomy" id="685588"/>
    <lineage>
        <taxon>Eukaryota</taxon>
        <taxon>Fungi</taxon>
        <taxon>Dikarya</taxon>
        <taxon>Basidiomycota</taxon>
        <taxon>Agaricomycotina</taxon>
        <taxon>Agaricomycetes</taxon>
        <taxon>Agaricomycetidae</taxon>
        <taxon>Agaricales</taxon>
        <taxon>Agaricineae</taxon>
        <taxon>Strophariaceae</taxon>
        <taxon>Galerina</taxon>
    </lineage>
</organism>
<feature type="region of interest" description="Disordered" evidence="1">
    <location>
        <begin position="1"/>
        <end position="116"/>
    </location>
</feature>
<feature type="compositionally biased region" description="Low complexity" evidence="1">
    <location>
        <begin position="84"/>
        <end position="97"/>
    </location>
</feature>
<dbReference type="AlphaFoldDB" id="A0A067TKV4"/>
<reference evidence="3" key="1">
    <citation type="journal article" date="2014" name="Proc. Natl. Acad. Sci. U.S.A.">
        <title>Extensive sampling of basidiomycete genomes demonstrates inadequacy of the white-rot/brown-rot paradigm for wood decay fungi.</title>
        <authorList>
            <person name="Riley R."/>
            <person name="Salamov A.A."/>
            <person name="Brown D.W."/>
            <person name="Nagy L.G."/>
            <person name="Floudas D."/>
            <person name="Held B.W."/>
            <person name="Levasseur A."/>
            <person name="Lombard V."/>
            <person name="Morin E."/>
            <person name="Otillar R."/>
            <person name="Lindquist E.A."/>
            <person name="Sun H."/>
            <person name="LaButti K.M."/>
            <person name="Schmutz J."/>
            <person name="Jabbour D."/>
            <person name="Luo H."/>
            <person name="Baker S.E."/>
            <person name="Pisabarro A.G."/>
            <person name="Walton J.D."/>
            <person name="Blanchette R.A."/>
            <person name="Henrissat B."/>
            <person name="Martin F."/>
            <person name="Cullen D."/>
            <person name="Hibbett D.S."/>
            <person name="Grigoriev I.V."/>
        </authorList>
    </citation>
    <scope>NUCLEOTIDE SEQUENCE [LARGE SCALE GENOMIC DNA]</scope>
    <source>
        <strain evidence="3">CBS 339.88</strain>
    </source>
</reference>
<sequence>MSYSDLLSSHPASTQSLSSLTTGAGMGGEVPRHLPGVEGVLNGVGMGEGYGQGMGGREGMGGEGMGQGQGSAAPSLRGFSMYAPGPVSPVSLSPSGPAGTRRDAYTNTQTNKERDRESVALLDLHHVGGEWERQGLGRGLEERLEALVIPSLGVGVASSSSSSSSLRRLLAPLSPPPSPPPPPRRRRDHLHLHPVNDLIMNVLPGSPPPPQLWSAHRPRPGPRLRCWTGPGCWTGPDPARHHQRPTTNERGTHAHASSLGAGIGSTLLS</sequence>
<dbReference type="STRING" id="685588.A0A067TKV4"/>
<feature type="compositionally biased region" description="Polar residues" evidence="1">
    <location>
        <begin position="1"/>
        <end position="22"/>
    </location>
</feature>
<evidence type="ECO:0000313" key="2">
    <source>
        <dbReference type="EMBL" id="KDR79603.1"/>
    </source>
</evidence>
<feature type="region of interest" description="Disordered" evidence="1">
    <location>
        <begin position="238"/>
        <end position="269"/>
    </location>
</feature>
<proteinExistence type="predicted"/>